<accession>K2PWC2</accession>
<comment type="caution">
    <text evidence="2">The sequence shown here is derived from an EMBL/GenBank/DDBJ whole genome shotgun (WGS) entry which is preliminary data.</text>
</comment>
<dbReference type="AlphaFoldDB" id="K2PWC2"/>
<proteinExistence type="predicted"/>
<dbReference type="InterPro" id="IPR008969">
    <property type="entry name" value="CarboxyPept-like_regulatory"/>
</dbReference>
<dbReference type="RefSeq" id="WP_008991047.1">
    <property type="nucleotide sequence ID" value="NZ_AMSG01000005.1"/>
</dbReference>
<organism evidence="2 3">
    <name type="scientific">Galbibacter marinus</name>
    <dbReference type="NCBI Taxonomy" id="555500"/>
    <lineage>
        <taxon>Bacteria</taxon>
        <taxon>Pseudomonadati</taxon>
        <taxon>Bacteroidota</taxon>
        <taxon>Flavobacteriia</taxon>
        <taxon>Flavobacteriales</taxon>
        <taxon>Flavobacteriaceae</taxon>
        <taxon>Galbibacter</taxon>
    </lineage>
</organism>
<evidence type="ECO:0000256" key="1">
    <source>
        <dbReference type="SAM" id="SignalP"/>
    </source>
</evidence>
<dbReference type="EMBL" id="AMSG01000005">
    <property type="protein sequence ID" value="EKF55739.1"/>
    <property type="molecule type" value="Genomic_DNA"/>
</dbReference>
<protein>
    <submittedName>
        <fullName evidence="2">Uncharacterized protein</fullName>
    </submittedName>
</protein>
<dbReference type="Pfam" id="PF13715">
    <property type="entry name" value="CarbopepD_reg_2"/>
    <property type="match status" value="1"/>
</dbReference>
<evidence type="ECO:0000313" key="2">
    <source>
        <dbReference type="EMBL" id="EKF55739.1"/>
    </source>
</evidence>
<name>K2PWC2_9FLAO</name>
<feature type="signal peptide" evidence="1">
    <location>
        <begin position="1"/>
        <end position="18"/>
    </location>
</feature>
<dbReference type="eggNOG" id="ENOG502Z7R3">
    <property type="taxonomic scope" value="Bacteria"/>
</dbReference>
<reference evidence="2 3" key="1">
    <citation type="journal article" date="2012" name="J. Bacteriol.">
        <title>Genome Sequence of Galbibacter marinum Type Strain ck-I2-15.</title>
        <authorList>
            <person name="Lai Q."/>
            <person name="Li C."/>
            <person name="Shao Z."/>
        </authorList>
    </citation>
    <scope>NUCLEOTIDE SEQUENCE [LARGE SCALE GENOMIC DNA]</scope>
    <source>
        <strain evidence="3">ck-I2-15</strain>
    </source>
</reference>
<sequence>MKKIICLLILLTAGIGFSQNDDTTGELQGVVFNTSDESVMGNVHVLNLNQVIGTITDDKGQFNITARVNDTLYLSYIGFKAVKVRVTNDMIKYQNTKIGLTELAFALEEVVVRPYQLTGYLDIDSKNIPINQSARYSISGLNMGYEAGSRNPNAFSNILGSIFNPADFLHNLFGKKPQQMRKLRKMQEDDKIRSLLSSKFDRETLMALLQVDKLDIEEILRNCNYSDGFIETANDLQILDAISNCYEEYKVLNRNK</sequence>
<dbReference type="SUPFAM" id="SSF49464">
    <property type="entry name" value="Carboxypeptidase regulatory domain-like"/>
    <property type="match status" value="1"/>
</dbReference>
<dbReference type="Proteomes" id="UP000007364">
    <property type="component" value="Unassembled WGS sequence"/>
</dbReference>
<keyword evidence="1" id="KW-0732">Signal</keyword>
<dbReference type="STRING" id="555500.I215_05877"/>
<feature type="chain" id="PRO_5003863280" evidence="1">
    <location>
        <begin position="19"/>
        <end position="256"/>
    </location>
</feature>
<dbReference type="PATRIC" id="fig|555500.3.peg.1217"/>
<keyword evidence="3" id="KW-1185">Reference proteome</keyword>
<evidence type="ECO:0000313" key="3">
    <source>
        <dbReference type="Proteomes" id="UP000007364"/>
    </source>
</evidence>
<gene>
    <name evidence="2" type="ORF">I215_05877</name>
</gene>